<dbReference type="CDD" id="cd00082">
    <property type="entry name" value="HisKA"/>
    <property type="match status" value="1"/>
</dbReference>
<dbReference type="InterPro" id="IPR005467">
    <property type="entry name" value="His_kinase_dom"/>
</dbReference>
<evidence type="ECO:0000313" key="9">
    <source>
        <dbReference type="Proteomes" id="UP000609121"/>
    </source>
</evidence>
<dbReference type="PRINTS" id="PR00344">
    <property type="entry name" value="BCTRLSENSOR"/>
</dbReference>
<evidence type="ECO:0000313" key="8">
    <source>
        <dbReference type="EMBL" id="MBE3638216.1"/>
    </source>
</evidence>
<dbReference type="InterPro" id="IPR011006">
    <property type="entry name" value="CheY-like_superfamily"/>
</dbReference>
<dbReference type="PROSITE" id="PS50112">
    <property type="entry name" value="PAS"/>
    <property type="match status" value="1"/>
</dbReference>
<feature type="modified residue" description="4-aspartylphosphate" evidence="4">
    <location>
        <position position="580"/>
    </location>
</feature>
<dbReference type="AlphaFoldDB" id="A0A8J6Z954"/>
<evidence type="ECO:0000256" key="3">
    <source>
        <dbReference type="ARBA" id="ARBA00022553"/>
    </source>
</evidence>
<dbReference type="SUPFAM" id="SSF52172">
    <property type="entry name" value="CheY-like"/>
    <property type="match status" value="1"/>
</dbReference>
<dbReference type="SMART" id="SM00448">
    <property type="entry name" value="REC"/>
    <property type="match status" value="1"/>
</dbReference>
<dbReference type="PANTHER" id="PTHR43065">
    <property type="entry name" value="SENSOR HISTIDINE KINASE"/>
    <property type="match status" value="1"/>
</dbReference>
<name>A0A8J6Z954_9RHOB</name>
<evidence type="ECO:0000259" key="6">
    <source>
        <dbReference type="PROSITE" id="PS50110"/>
    </source>
</evidence>
<dbReference type="SMART" id="SM00388">
    <property type="entry name" value="HisKA"/>
    <property type="match status" value="1"/>
</dbReference>
<dbReference type="SUPFAM" id="SSF55785">
    <property type="entry name" value="PYP-like sensor domain (PAS domain)"/>
    <property type="match status" value="2"/>
</dbReference>
<dbReference type="Pfam" id="PF00072">
    <property type="entry name" value="Response_reg"/>
    <property type="match status" value="1"/>
</dbReference>
<dbReference type="SMART" id="SM00387">
    <property type="entry name" value="HATPase_c"/>
    <property type="match status" value="1"/>
</dbReference>
<evidence type="ECO:0000259" key="7">
    <source>
        <dbReference type="PROSITE" id="PS50112"/>
    </source>
</evidence>
<dbReference type="CDD" id="cd00130">
    <property type="entry name" value="PAS"/>
    <property type="match status" value="2"/>
</dbReference>
<dbReference type="NCBIfam" id="TIGR00229">
    <property type="entry name" value="sensory_box"/>
    <property type="match status" value="1"/>
</dbReference>
<accession>A0A8J6Z954</accession>
<dbReference type="SUPFAM" id="SSF55874">
    <property type="entry name" value="ATPase domain of HSP90 chaperone/DNA topoisomerase II/histidine kinase"/>
    <property type="match status" value="1"/>
</dbReference>
<dbReference type="RefSeq" id="WP_193181633.1">
    <property type="nucleotide sequence ID" value="NZ_JACVXA010000019.1"/>
</dbReference>
<comment type="catalytic activity">
    <reaction evidence="1">
        <text>ATP + protein L-histidine = ADP + protein N-phospho-L-histidine.</text>
        <dbReference type="EC" id="2.7.13.3"/>
    </reaction>
</comment>
<dbReference type="InterPro" id="IPR036097">
    <property type="entry name" value="HisK_dim/P_sf"/>
</dbReference>
<dbReference type="GO" id="GO:0000155">
    <property type="term" value="F:phosphorelay sensor kinase activity"/>
    <property type="evidence" value="ECO:0007669"/>
    <property type="project" value="InterPro"/>
</dbReference>
<sequence>MYHATQGEKRADELVQAGLDHIDQGITIFDRDLRLVGWNRRFLDLLGFPEDLAYAGAPFEIFIRHNAERGEYGPGDPQEQTRFRVERARRFEPHLFERPRPDGRILRVEGVPMTTGGFVTVYTDITNDKSREEVQERLIRDRTRALRLSEERLRLIADNVPAGIAQVDRDMRICFANIRFARAYGLSPTEILGLTCDDILKPETLDFSRPFFDQARRGIPADYEMTVTLPSGRVIDIRTFLRPDRPGEGTPCGFYLLSVDITRLKKATAAALQAQKMEALGQLSSGIAHDFNNLLTVIIGNLVPLCDRLGDTEETRDLARPALAAARRGANFTRRLLAVARRQALQPAAVDVEDAIGQLVKLLRPSLPENVELATRLRGGAKPAFVDPGQLEMALLNLAINARDALRDGGRIELASRHQTLGPAEAEALKLGPGDYVRVSVTDDGPGMDAATAARAFEPFFSTKADGGGSGLGLSMVYGFLRQSGGAVQLDTAPGMGTRFDLFLPALSVPAPAPAEDPGEVPPAGVAPGIALLVEDNSDVRRVIRRQLAELGYPIIEAGSAEEAEETLEAVAGIRLVVTDVAMPGAMDGRDLAARLRAACPGMAVVVMTGHSELIAAADPDMAIPFLQKPFERAALAAAIAAEHARIARLEAVS</sequence>
<keyword evidence="9" id="KW-1185">Reference proteome</keyword>
<reference evidence="8" key="1">
    <citation type="submission" date="2020-09" db="EMBL/GenBank/DDBJ databases">
        <title>A novel bacterium of genus Mangrovicoccus, isolated from South China Sea.</title>
        <authorList>
            <person name="Huang H."/>
            <person name="Mo K."/>
            <person name="Hu Y."/>
        </authorList>
    </citation>
    <scope>NUCLEOTIDE SEQUENCE</scope>
    <source>
        <strain evidence="8">HB182678</strain>
    </source>
</reference>
<dbReference type="Pfam" id="PF12860">
    <property type="entry name" value="PAS_7"/>
    <property type="match status" value="1"/>
</dbReference>
<feature type="domain" description="PAS" evidence="7">
    <location>
        <begin position="149"/>
        <end position="219"/>
    </location>
</feature>
<dbReference type="Pfam" id="PF08448">
    <property type="entry name" value="PAS_4"/>
    <property type="match status" value="1"/>
</dbReference>
<dbReference type="SMART" id="SM00091">
    <property type="entry name" value="PAS"/>
    <property type="match status" value="2"/>
</dbReference>
<dbReference type="InterPro" id="IPR000014">
    <property type="entry name" value="PAS"/>
</dbReference>
<organism evidence="8 9">
    <name type="scientific">Mangrovicoccus algicola</name>
    <dbReference type="NCBI Taxonomy" id="2771008"/>
    <lineage>
        <taxon>Bacteria</taxon>
        <taxon>Pseudomonadati</taxon>
        <taxon>Pseudomonadota</taxon>
        <taxon>Alphaproteobacteria</taxon>
        <taxon>Rhodobacterales</taxon>
        <taxon>Paracoccaceae</taxon>
        <taxon>Mangrovicoccus</taxon>
    </lineage>
</organism>
<dbReference type="PROSITE" id="PS50110">
    <property type="entry name" value="RESPONSE_REGULATORY"/>
    <property type="match status" value="1"/>
</dbReference>
<evidence type="ECO:0000256" key="2">
    <source>
        <dbReference type="ARBA" id="ARBA00012438"/>
    </source>
</evidence>
<dbReference type="Gene3D" id="3.40.50.2300">
    <property type="match status" value="1"/>
</dbReference>
<dbReference type="Gene3D" id="1.10.287.130">
    <property type="match status" value="1"/>
</dbReference>
<dbReference type="InterPro" id="IPR035965">
    <property type="entry name" value="PAS-like_dom_sf"/>
</dbReference>
<gene>
    <name evidence="8" type="ORF">ICN82_08400</name>
</gene>
<proteinExistence type="predicted"/>
<dbReference type="SUPFAM" id="SSF47384">
    <property type="entry name" value="Homodimeric domain of signal transducing histidine kinase"/>
    <property type="match status" value="1"/>
</dbReference>
<dbReference type="Gene3D" id="3.30.565.10">
    <property type="entry name" value="Histidine kinase-like ATPase, C-terminal domain"/>
    <property type="match status" value="1"/>
</dbReference>
<keyword evidence="3 4" id="KW-0597">Phosphoprotein</keyword>
<dbReference type="InterPro" id="IPR036890">
    <property type="entry name" value="HATPase_C_sf"/>
</dbReference>
<dbReference type="EMBL" id="JACVXA010000019">
    <property type="protein sequence ID" value="MBE3638216.1"/>
    <property type="molecule type" value="Genomic_DNA"/>
</dbReference>
<dbReference type="EC" id="2.7.13.3" evidence="2"/>
<dbReference type="InterPro" id="IPR004358">
    <property type="entry name" value="Sig_transdc_His_kin-like_C"/>
</dbReference>
<dbReference type="InterPro" id="IPR003594">
    <property type="entry name" value="HATPase_dom"/>
</dbReference>
<protein>
    <recommendedName>
        <fullName evidence="2">histidine kinase</fullName>
        <ecNumber evidence="2">2.7.13.3</ecNumber>
    </recommendedName>
</protein>
<evidence type="ECO:0000256" key="4">
    <source>
        <dbReference type="PROSITE-ProRule" id="PRU00169"/>
    </source>
</evidence>
<dbReference type="Proteomes" id="UP000609121">
    <property type="component" value="Unassembled WGS sequence"/>
</dbReference>
<evidence type="ECO:0000256" key="1">
    <source>
        <dbReference type="ARBA" id="ARBA00000085"/>
    </source>
</evidence>
<dbReference type="Gene3D" id="3.30.450.20">
    <property type="entry name" value="PAS domain"/>
    <property type="match status" value="2"/>
</dbReference>
<dbReference type="PROSITE" id="PS50109">
    <property type="entry name" value="HIS_KIN"/>
    <property type="match status" value="1"/>
</dbReference>
<dbReference type="PANTHER" id="PTHR43065:SF42">
    <property type="entry name" value="TWO-COMPONENT SENSOR PPRA"/>
    <property type="match status" value="1"/>
</dbReference>
<dbReference type="InterPro" id="IPR003661">
    <property type="entry name" value="HisK_dim/P_dom"/>
</dbReference>
<dbReference type="InterPro" id="IPR001789">
    <property type="entry name" value="Sig_transdc_resp-reg_receiver"/>
</dbReference>
<evidence type="ECO:0000259" key="5">
    <source>
        <dbReference type="PROSITE" id="PS50109"/>
    </source>
</evidence>
<feature type="domain" description="Response regulatory" evidence="6">
    <location>
        <begin position="530"/>
        <end position="644"/>
    </location>
</feature>
<comment type="caution">
    <text evidence="8">The sequence shown here is derived from an EMBL/GenBank/DDBJ whole genome shotgun (WGS) entry which is preliminary data.</text>
</comment>
<dbReference type="Pfam" id="PF02518">
    <property type="entry name" value="HATPase_c"/>
    <property type="match status" value="1"/>
</dbReference>
<dbReference type="InterPro" id="IPR013656">
    <property type="entry name" value="PAS_4"/>
</dbReference>
<feature type="domain" description="Histidine kinase" evidence="5">
    <location>
        <begin position="286"/>
        <end position="508"/>
    </location>
</feature>